<name>F4Q5Z9_CACFS</name>
<dbReference type="Pfam" id="PF08246">
    <property type="entry name" value="Inhibitor_I29"/>
    <property type="match status" value="1"/>
</dbReference>
<dbReference type="OMA" id="FLEDKLM"/>
<dbReference type="SMART" id="SM00645">
    <property type="entry name" value="Pept_C1"/>
    <property type="match status" value="1"/>
</dbReference>
<dbReference type="STRING" id="1054147.F4Q5Z9"/>
<dbReference type="FunFam" id="3.90.70.10:FF:000006">
    <property type="entry name" value="Cathepsin S"/>
    <property type="match status" value="1"/>
</dbReference>
<keyword evidence="4" id="KW-0378">Hydrolase</keyword>
<evidence type="ECO:0000259" key="10">
    <source>
        <dbReference type="SMART" id="SM00848"/>
    </source>
</evidence>
<evidence type="ECO:0000256" key="2">
    <source>
        <dbReference type="ARBA" id="ARBA00008455"/>
    </source>
</evidence>
<keyword evidence="6" id="KW-1015">Disulfide bond</keyword>
<organism evidence="11 12">
    <name type="scientific">Cavenderia fasciculata</name>
    <name type="common">Slime mold</name>
    <name type="synonym">Dictyostelium fasciculatum</name>
    <dbReference type="NCBI Taxonomy" id="261658"/>
    <lineage>
        <taxon>Eukaryota</taxon>
        <taxon>Amoebozoa</taxon>
        <taxon>Evosea</taxon>
        <taxon>Eumycetozoa</taxon>
        <taxon>Dictyostelia</taxon>
        <taxon>Acytosteliales</taxon>
        <taxon>Cavenderiaceae</taxon>
        <taxon>Cavenderia</taxon>
    </lineage>
</organism>
<dbReference type="InterPro" id="IPR038765">
    <property type="entry name" value="Papain-like_cys_pep_sf"/>
</dbReference>
<dbReference type="GO" id="GO:0051591">
    <property type="term" value="P:response to cAMP"/>
    <property type="evidence" value="ECO:0007669"/>
    <property type="project" value="EnsemblProtists"/>
</dbReference>
<dbReference type="CDD" id="cd02248">
    <property type="entry name" value="Peptidase_C1A"/>
    <property type="match status" value="1"/>
</dbReference>
<dbReference type="PROSITE" id="PS00139">
    <property type="entry name" value="THIOL_PROTEASE_CYS"/>
    <property type="match status" value="1"/>
</dbReference>
<dbReference type="AlphaFoldDB" id="F4Q5Z9"/>
<evidence type="ECO:0000313" key="11">
    <source>
        <dbReference type="EMBL" id="EGG17408.1"/>
    </source>
</evidence>
<reference evidence="12" key="1">
    <citation type="journal article" date="2011" name="Genome Res.">
        <title>Phylogeny-wide analysis of social amoeba genomes highlights ancient origins for complex intercellular communication.</title>
        <authorList>
            <person name="Heidel A.J."/>
            <person name="Lawal H.M."/>
            <person name="Felder M."/>
            <person name="Schilde C."/>
            <person name="Helps N.R."/>
            <person name="Tunggal B."/>
            <person name="Rivero F."/>
            <person name="John U."/>
            <person name="Schleicher M."/>
            <person name="Eichinger L."/>
            <person name="Platzer M."/>
            <person name="Noegel A.A."/>
            <person name="Schaap P."/>
            <person name="Gloeckner G."/>
        </authorList>
    </citation>
    <scope>NUCLEOTIDE SEQUENCE [LARGE SCALE GENOMIC DNA]</scope>
    <source>
        <strain evidence="12">SH3</strain>
    </source>
</reference>
<dbReference type="SUPFAM" id="SSF54001">
    <property type="entry name" value="Cysteine proteinases"/>
    <property type="match status" value="1"/>
</dbReference>
<dbReference type="MEROPS" id="C01.A63"/>
<dbReference type="KEGG" id="dfa:DFA_08403"/>
<dbReference type="GO" id="GO:0006508">
    <property type="term" value="P:proteolysis"/>
    <property type="evidence" value="ECO:0007669"/>
    <property type="project" value="UniProtKB-KW"/>
</dbReference>
<keyword evidence="3 11" id="KW-0645">Protease</keyword>
<dbReference type="Gene3D" id="3.90.70.10">
    <property type="entry name" value="Cysteine proteinases"/>
    <property type="match status" value="1"/>
</dbReference>
<evidence type="ECO:0000256" key="1">
    <source>
        <dbReference type="ARBA" id="ARBA00004371"/>
    </source>
</evidence>
<evidence type="ECO:0000256" key="6">
    <source>
        <dbReference type="ARBA" id="ARBA00023157"/>
    </source>
</evidence>
<evidence type="ECO:0000313" key="12">
    <source>
        <dbReference type="Proteomes" id="UP000007797"/>
    </source>
</evidence>
<evidence type="ECO:0000256" key="7">
    <source>
        <dbReference type="ARBA" id="ARBA00023228"/>
    </source>
</evidence>
<keyword evidence="5" id="KW-0788">Thiol protease</keyword>
<protein>
    <submittedName>
        <fullName evidence="11">Cysteine protease</fullName>
    </submittedName>
</protein>
<sequence length="379" mass="41507">MYRKGELILLGLILIISVVKGGGSGGGIFFEEEEYRKEFEGWIHRFEKSYESFDFLQRFAVFKTNMDYVHEWNSKKLPTVLELNQFADITNQEYRRLYLGTRINARHLLGTPGTHEMSNNFGKVFGDDDSDSSGATVDWRAKGAVSPIKNQGQCGSCWSFSTTGSVEGAHYISTGKMVPLSEQNLVDCSGSEGNMGCQGGLMNLAFDYIIKNEGIDTEDSYPYSAETGKKCLFNKTNVGATISSYKNITSGDESNLADAVKNAGPVSVAIDASHNSFQLYSHGIYYEKDCSSVNLDHGVLVVGYGSGDPSSLANNVGGRSGPKMVVFNNRMVKTPSSNGDYWIVKNSWGSTWGSHGFIFMSMNRDNNCGIATSASYPIV</sequence>
<evidence type="ECO:0000259" key="9">
    <source>
        <dbReference type="SMART" id="SM00645"/>
    </source>
</evidence>
<comment type="similarity">
    <text evidence="2">Belongs to the peptidase C1 family.</text>
</comment>
<dbReference type="InterPro" id="IPR025661">
    <property type="entry name" value="Pept_asp_AS"/>
</dbReference>
<keyword evidence="8" id="KW-0732">Signal</keyword>
<accession>F4Q5Z9</accession>
<feature type="chain" id="PRO_5018778872" evidence="8">
    <location>
        <begin position="22"/>
        <end position="379"/>
    </location>
</feature>
<evidence type="ECO:0000256" key="4">
    <source>
        <dbReference type="ARBA" id="ARBA00022801"/>
    </source>
</evidence>
<dbReference type="InterPro" id="IPR013128">
    <property type="entry name" value="Peptidase_C1A"/>
</dbReference>
<dbReference type="InterPro" id="IPR013201">
    <property type="entry name" value="Prot_inhib_I29"/>
</dbReference>
<keyword evidence="12" id="KW-1185">Reference proteome</keyword>
<feature type="signal peptide" evidence="8">
    <location>
        <begin position="1"/>
        <end position="21"/>
    </location>
</feature>
<dbReference type="PRINTS" id="PR00705">
    <property type="entry name" value="PAPAIN"/>
</dbReference>
<feature type="domain" description="Cathepsin propeptide inhibitor" evidence="10">
    <location>
        <begin position="39"/>
        <end position="94"/>
    </location>
</feature>
<dbReference type="GO" id="GO:0008234">
    <property type="term" value="F:cysteine-type peptidase activity"/>
    <property type="evidence" value="ECO:0007669"/>
    <property type="project" value="UniProtKB-KW"/>
</dbReference>
<evidence type="ECO:0000256" key="3">
    <source>
        <dbReference type="ARBA" id="ARBA00022670"/>
    </source>
</evidence>
<comment type="subcellular location">
    <subcellularLocation>
        <location evidence="1">Lysosome</location>
    </subcellularLocation>
</comment>
<dbReference type="PROSITE" id="PS00639">
    <property type="entry name" value="THIOL_PROTEASE_HIS"/>
    <property type="match status" value="1"/>
</dbReference>
<dbReference type="OrthoDB" id="10259130at2759"/>
<dbReference type="PANTHER" id="PTHR12411">
    <property type="entry name" value="CYSTEINE PROTEASE FAMILY C1-RELATED"/>
    <property type="match status" value="1"/>
</dbReference>
<dbReference type="Pfam" id="PF00112">
    <property type="entry name" value="Peptidase_C1"/>
    <property type="match status" value="1"/>
</dbReference>
<dbReference type="EMBL" id="GL883021">
    <property type="protein sequence ID" value="EGG17408.1"/>
    <property type="molecule type" value="Genomic_DNA"/>
</dbReference>
<dbReference type="InterPro" id="IPR000668">
    <property type="entry name" value="Peptidase_C1A_C"/>
</dbReference>
<keyword evidence="7" id="KW-0458">Lysosome</keyword>
<dbReference type="SMART" id="SM00848">
    <property type="entry name" value="Inhibitor_I29"/>
    <property type="match status" value="1"/>
</dbReference>
<dbReference type="InterPro" id="IPR025660">
    <property type="entry name" value="Pept_his_AS"/>
</dbReference>
<gene>
    <name evidence="11" type="primary">cprB</name>
    <name evidence="11" type="ORF">DFA_08403</name>
</gene>
<dbReference type="GeneID" id="14868674"/>
<evidence type="ECO:0000256" key="8">
    <source>
        <dbReference type="SAM" id="SignalP"/>
    </source>
</evidence>
<proteinExistence type="inferred from homology"/>
<dbReference type="RefSeq" id="XP_004355892.1">
    <property type="nucleotide sequence ID" value="XM_004355839.1"/>
</dbReference>
<evidence type="ECO:0000256" key="5">
    <source>
        <dbReference type="ARBA" id="ARBA00022807"/>
    </source>
</evidence>
<feature type="domain" description="Peptidase C1A papain C-terminal" evidence="9">
    <location>
        <begin position="133"/>
        <end position="378"/>
    </location>
</feature>
<dbReference type="PROSITE" id="PS00640">
    <property type="entry name" value="THIOL_PROTEASE_ASN"/>
    <property type="match status" value="1"/>
</dbReference>
<dbReference type="InterPro" id="IPR039417">
    <property type="entry name" value="Peptidase_C1A_papain-like"/>
</dbReference>
<dbReference type="InterPro" id="IPR000169">
    <property type="entry name" value="Pept_cys_AS"/>
</dbReference>
<dbReference type="Proteomes" id="UP000007797">
    <property type="component" value="Unassembled WGS sequence"/>
</dbReference>
<dbReference type="GO" id="GO:0005764">
    <property type="term" value="C:lysosome"/>
    <property type="evidence" value="ECO:0007669"/>
    <property type="project" value="UniProtKB-SubCell"/>
</dbReference>